<keyword evidence="12" id="KW-0863">Zinc-finger</keyword>
<evidence type="ECO:0000256" key="7">
    <source>
        <dbReference type="ARBA" id="ARBA00022777"/>
    </source>
</evidence>
<dbReference type="Gene3D" id="3.30.200.20">
    <property type="entry name" value="Phosphorylase Kinase, domain 1"/>
    <property type="match status" value="1"/>
</dbReference>
<evidence type="ECO:0000256" key="3">
    <source>
        <dbReference type="ARBA" id="ARBA00012425"/>
    </source>
</evidence>
<feature type="compositionally biased region" description="Basic and acidic residues" evidence="13">
    <location>
        <begin position="950"/>
        <end position="1005"/>
    </location>
</feature>
<keyword evidence="7 16" id="KW-0418">Kinase</keyword>
<dbReference type="InterPro" id="IPR011009">
    <property type="entry name" value="Kinase-like_dom_sf"/>
</dbReference>
<keyword evidence="17" id="KW-1185">Reference proteome</keyword>
<dbReference type="SMART" id="SM00220">
    <property type="entry name" value="S_TKc"/>
    <property type="match status" value="1"/>
</dbReference>
<dbReference type="GO" id="GO:0004693">
    <property type="term" value="F:cyclin-dependent protein serine/threonine kinase activity"/>
    <property type="evidence" value="ECO:0007669"/>
    <property type="project" value="UniProtKB-EC"/>
</dbReference>
<keyword evidence="8" id="KW-0067">ATP-binding</keyword>
<evidence type="ECO:0000256" key="6">
    <source>
        <dbReference type="ARBA" id="ARBA00022741"/>
    </source>
</evidence>
<feature type="compositionally biased region" description="Low complexity" evidence="13">
    <location>
        <begin position="845"/>
        <end position="859"/>
    </location>
</feature>
<feature type="compositionally biased region" description="Basic and acidic residues" evidence="13">
    <location>
        <begin position="904"/>
        <end position="928"/>
    </location>
</feature>
<feature type="region of interest" description="Disordered" evidence="13">
    <location>
        <begin position="765"/>
        <end position="1005"/>
    </location>
</feature>
<feature type="compositionally biased region" description="Basic and acidic residues" evidence="13">
    <location>
        <begin position="860"/>
        <end position="897"/>
    </location>
</feature>
<comment type="caution">
    <text evidence="16">The sequence shown here is derived from an EMBL/GenBank/DDBJ whole genome shotgun (WGS) entry which is preliminary data.</text>
</comment>
<comment type="catalytic activity">
    <reaction evidence="11">
        <text>L-seryl-[protein] + ATP = O-phospho-L-seryl-[protein] + ADP + H(+)</text>
        <dbReference type="Rhea" id="RHEA:17989"/>
        <dbReference type="Rhea" id="RHEA-COMP:9863"/>
        <dbReference type="Rhea" id="RHEA-COMP:11604"/>
        <dbReference type="ChEBI" id="CHEBI:15378"/>
        <dbReference type="ChEBI" id="CHEBI:29999"/>
        <dbReference type="ChEBI" id="CHEBI:30616"/>
        <dbReference type="ChEBI" id="CHEBI:83421"/>
        <dbReference type="ChEBI" id="CHEBI:456216"/>
        <dbReference type="EC" id="2.7.11.22"/>
    </reaction>
</comment>
<keyword evidence="6" id="KW-0547">Nucleotide-binding</keyword>
<dbReference type="GO" id="GO:0008353">
    <property type="term" value="F:RNA polymerase II CTD heptapeptide repeat kinase activity"/>
    <property type="evidence" value="ECO:0007669"/>
    <property type="project" value="TreeGrafter"/>
</dbReference>
<keyword evidence="12" id="KW-0479">Metal-binding</keyword>
<dbReference type="Proteomes" id="UP001211065">
    <property type="component" value="Unassembled WGS sequence"/>
</dbReference>
<evidence type="ECO:0000256" key="4">
    <source>
        <dbReference type="ARBA" id="ARBA00022527"/>
    </source>
</evidence>
<evidence type="ECO:0000256" key="1">
    <source>
        <dbReference type="ARBA" id="ARBA00004123"/>
    </source>
</evidence>
<feature type="region of interest" description="Disordered" evidence="13">
    <location>
        <begin position="626"/>
        <end position="656"/>
    </location>
</feature>
<dbReference type="GO" id="GO:0008024">
    <property type="term" value="C:cyclin/CDK positive transcription elongation factor complex"/>
    <property type="evidence" value="ECO:0007669"/>
    <property type="project" value="TreeGrafter"/>
</dbReference>
<feature type="zinc finger region" description="C3H1-type" evidence="12">
    <location>
        <begin position="681"/>
        <end position="708"/>
    </location>
</feature>
<feature type="compositionally biased region" description="Low complexity" evidence="13">
    <location>
        <begin position="932"/>
        <end position="949"/>
    </location>
</feature>
<dbReference type="GO" id="GO:0032968">
    <property type="term" value="P:positive regulation of transcription elongation by RNA polymerase II"/>
    <property type="evidence" value="ECO:0007669"/>
    <property type="project" value="TreeGrafter"/>
</dbReference>
<dbReference type="GO" id="GO:0005524">
    <property type="term" value="F:ATP binding"/>
    <property type="evidence" value="ECO:0007669"/>
    <property type="project" value="UniProtKB-KW"/>
</dbReference>
<dbReference type="CDD" id="cd07840">
    <property type="entry name" value="STKc_CDK9_like"/>
    <property type="match status" value="1"/>
</dbReference>
<evidence type="ECO:0000256" key="12">
    <source>
        <dbReference type="PROSITE-ProRule" id="PRU00723"/>
    </source>
</evidence>
<evidence type="ECO:0000256" key="5">
    <source>
        <dbReference type="ARBA" id="ARBA00022679"/>
    </source>
</evidence>
<accession>A0AAD5U597</accession>
<dbReference type="PANTHER" id="PTHR24056">
    <property type="entry name" value="CELL DIVISION PROTEIN KINASE"/>
    <property type="match status" value="1"/>
</dbReference>
<evidence type="ECO:0000256" key="11">
    <source>
        <dbReference type="ARBA" id="ARBA00048367"/>
    </source>
</evidence>
<evidence type="ECO:0000313" key="16">
    <source>
        <dbReference type="EMBL" id="KAJ3224866.1"/>
    </source>
</evidence>
<feature type="compositionally biased region" description="Basic and acidic residues" evidence="13">
    <location>
        <begin position="1064"/>
        <end position="1081"/>
    </location>
</feature>
<feature type="compositionally biased region" description="Low complexity" evidence="13">
    <location>
        <begin position="799"/>
        <end position="815"/>
    </location>
</feature>
<keyword evidence="5" id="KW-0808">Transferase</keyword>
<feature type="compositionally biased region" description="Low complexity" evidence="13">
    <location>
        <begin position="823"/>
        <end position="836"/>
    </location>
</feature>
<comment type="subcellular location">
    <subcellularLocation>
        <location evidence="1">Nucleus</location>
    </subcellularLocation>
</comment>
<dbReference type="Pfam" id="PF00069">
    <property type="entry name" value="Pkinase"/>
    <property type="match status" value="1"/>
</dbReference>
<keyword evidence="12" id="KW-0862">Zinc</keyword>
<feature type="region of interest" description="Disordered" evidence="13">
    <location>
        <begin position="1064"/>
        <end position="1089"/>
    </location>
</feature>
<feature type="compositionally biased region" description="Polar residues" evidence="13">
    <location>
        <begin position="570"/>
        <end position="597"/>
    </location>
</feature>
<feature type="region of interest" description="Disordered" evidence="13">
    <location>
        <begin position="719"/>
        <end position="751"/>
    </location>
</feature>
<dbReference type="PROSITE" id="PS00108">
    <property type="entry name" value="PROTEIN_KINASE_ST"/>
    <property type="match status" value="1"/>
</dbReference>
<proteinExistence type="inferred from homology"/>
<organism evidence="16 17">
    <name type="scientific">Clydaea vesicula</name>
    <dbReference type="NCBI Taxonomy" id="447962"/>
    <lineage>
        <taxon>Eukaryota</taxon>
        <taxon>Fungi</taxon>
        <taxon>Fungi incertae sedis</taxon>
        <taxon>Chytridiomycota</taxon>
        <taxon>Chytridiomycota incertae sedis</taxon>
        <taxon>Chytridiomycetes</taxon>
        <taxon>Lobulomycetales</taxon>
        <taxon>Lobulomycetaceae</taxon>
        <taxon>Clydaea</taxon>
    </lineage>
</organism>
<dbReference type="InterPro" id="IPR008271">
    <property type="entry name" value="Ser/Thr_kinase_AS"/>
</dbReference>
<dbReference type="InterPro" id="IPR000719">
    <property type="entry name" value="Prot_kinase_dom"/>
</dbReference>
<keyword evidence="9" id="KW-0539">Nucleus</keyword>
<dbReference type="GO" id="GO:0008270">
    <property type="term" value="F:zinc ion binding"/>
    <property type="evidence" value="ECO:0007669"/>
    <property type="project" value="UniProtKB-KW"/>
</dbReference>
<dbReference type="AlphaFoldDB" id="A0AAD5U597"/>
<name>A0AAD5U597_9FUNG</name>
<evidence type="ECO:0000256" key="13">
    <source>
        <dbReference type="SAM" id="MobiDB-lite"/>
    </source>
</evidence>
<protein>
    <recommendedName>
        <fullName evidence="3">cyclin-dependent kinase</fullName>
        <ecNumber evidence="3">2.7.11.22</ecNumber>
    </recommendedName>
</protein>
<feature type="domain" description="C3H1-type" evidence="15">
    <location>
        <begin position="681"/>
        <end position="708"/>
    </location>
</feature>
<evidence type="ECO:0000313" key="17">
    <source>
        <dbReference type="Proteomes" id="UP001211065"/>
    </source>
</evidence>
<evidence type="ECO:0000256" key="9">
    <source>
        <dbReference type="ARBA" id="ARBA00023242"/>
    </source>
</evidence>
<dbReference type="PANTHER" id="PTHR24056:SF546">
    <property type="entry name" value="CYCLIN-DEPENDENT KINASE 12"/>
    <property type="match status" value="1"/>
</dbReference>
<dbReference type="Gene3D" id="1.10.510.10">
    <property type="entry name" value="Transferase(Phosphotransferase) domain 1"/>
    <property type="match status" value="1"/>
</dbReference>
<sequence>MSNPNHNYPSSRYSSQYPHNYYAQENYYSHGDAAPTPSAPGYPNYYTASSHNYYGHGQPPSTYPNYYNRPENYYNQTPTSLNAGHQPYKPTPYPAPPNSILPAPPLFNTRRKSIDSMDIESNSSIKSIENVVTQLESPQLTQKKSFNLNKKLPSVSNPFIYNSSTIKHTVDTINSKPEEKILIEKNENEKNLISDCSFDKVRIAFNMDHYERGVQCGEGTYGKVYKAKHKLTGRIVALKKVLVDTSSSKEGFPITSIREIRILNATRHKNIIQLMEIISIKDKDSPSIQMVFEYMDHDLTGILANNDLKLEPQHIKCLLKQMFEGLDFLHSKGIIHRDMKGSNLLLNSKGELKLADFGLARNLFNGSGCGIQKKIDFTNRVITLWYRSPELLLGATNYKFEIDIWSTGCIFLELFDGDAPFRGTNEIEQLDKIFRICGVPTKTNWPEHTQLPWWQMMKPKHLHNRIIRSSYSKKLSPYALDLLDHLLQLDPKQRLTCKQILEHELPKIEGDWHEYESKQRRRIERTSSQQEQHAGDSISHSRRESFEPSANSRRESFEPSANSRRESFEPSANSRKTSFEHNSNSRRGSYDETLTSDNNATFQIPSLGRVASQSYVKSTFLQQNPQFQKPLHLQKPPPPPPPRNPPPPPPPLTGAKRRFEMVGREDIQNQKMMDQELVKKYSAATYCKYITAASCQFGEKCKYKHYRELKAEEKVSMKPGDEAFSTKKAQKDKSVTLLENSKINEVSRSKDFDEKLTKLLSSSEKGADLHEKIALTPTKKPIGRNSLPFSKYSRRESPSTDSLSSSCTSDSSPASRGRKRSYRSSSSSGRSSSRSTSRQRRSGYYRRSTTTLFRRSRSRSPPDSRYRRDYDHGRDRVRDRYGSSRDIYPRPRSRDRYSQISYLDTRDRYPESRRENKDWKTIPRRERSPVTSSRGRSPPRYRSEYSNSRSDYDRDRRSRKKSDSPPSKRERSSVKNENGDYDQKIKIEEKVSARNDGKDSTYDSKIDDVANKSFKEREIFPDVKLAALSNSNKSESSEFAIKYEIPESNKHALDFDMEKQITSKSVRHGESEASKNDKPGSKDSSTLSAGQKTFEMDLVDSKVIVDSNSLKKSVSKELKEKTSEDNHLAVIDEDEEIIEEIGGNVVPLYAAEKYHSEREDIPSNNNITVSAASHFEYSNEMKKHAFILVSSDDEEEIIEEEVGGEIIPLLKENDSNCLLSNKQQMSHAKSDLEFDNITIRKENIINTHNEFVKIKVCQGNLFQNNKRHLLFP</sequence>
<evidence type="ECO:0000256" key="10">
    <source>
        <dbReference type="ARBA" id="ARBA00047811"/>
    </source>
</evidence>
<comment type="similarity">
    <text evidence="2">Belongs to the protein kinase superfamily. CMGC Ser/Thr protein kinase family. CDC2/CDKX subfamily.</text>
</comment>
<dbReference type="InterPro" id="IPR000571">
    <property type="entry name" value="Znf_CCCH"/>
</dbReference>
<gene>
    <name evidence="16" type="primary">CTK1</name>
    <name evidence="16" type="ORF">HK099_007731</name>
</gene>
<dbReference type="SUPFAM" id="SSF56112">
    <property type="entry name" value="Protein kinase-like (PK-like)"/>
    <property type="match status" value="1"/>
</dbReference>
<reference evidence="16" key="1">
    <citation type="submission" date="2020-05" db="EMBL/GenBank/DDBJ databases">
        <title>Phylogenomic resolution of chytrid fungi.</title>
        <authorList>
            <person name="Stajich J.E."/>
            <person name="Amses K."/>
            <person name="Simmons R."/>
            <person name="Seto K."/>
            <person name="Myers J."/>
            <person name="Bonds A."/>
            <person name="Quandt C.A."/>
            <person name="Barry K."/>
            <person name="Liu P."/>
            <person name="Grigoriev I."/>
            <person name="Longcore J.E."/>
            <person name="James T.Y."/>
        </authorList>
    </citation>
    <scope>NUCLEOTIDE SEQUENCE</scope>
    <source>
        <strain evidence="16">JEL0476</strain>
    </source>
</reference>
<comment type="catalytic activity">
    <reaction evidence="10">
        <text>L-threonyl-[protein] + ATP = O-phospho-L-threonyl-[protein] + ADP + H(+)</text>
        <dbReference type="Rhea" id="RHEA:46608"/>
        <dbReference type="Rhea" id="RHEA-COMP:11060"/>
        <dbReference type="Rhea" id="RHEA-COMP:11605"/>
        <dbReference type="ChEBI" id="CHEBI:15378"/>
        <dbReference type="ChEBI" id="CHEBI:30013"/>
        <dbReference type="ChEBI" id="CHEBI:30616"/>
        <dbReference type="ChEBI" id="CHEBI:61977"/>
        <dbReference type="ChEBI" id="CHEBI:456216"/>
        <dbReference type="EC" id="2.7.11.22"/>
    </reaction>
</comment>
<dbReference type="FunFam" id="3.30.200.20:FF:000124">
    <property type="entry name" value="Cyclin-dependent kinase 4"/>
    <property type="match status" value="1"/>
</dbReference>
<dbReference type="EC" id="2.7.11.22" evidence="3"/>
<dbReference type="PROSITE" id="PS50103">
    <property type="entry name" value="ZF_C3H1"/>
    <property type="match status" value="1"/>
</dbReference>
<dbReference type="EMBL" id="JADGJW010000078">
    <property type="protein sequence ID" value="KAJ3224866.1"/>
    <property type="molecule type" value="Genomic_DNA"/>
</dbReference>
<feature type="compositionally biased region" description="Pro residues" evidence="13">
    <location>
        <begin position="635"/>
        <end position="652"/>
    </location>
</feature>
<evidence type="ECO:0000256" key="2">
    <source>
        <dbReference type="ARBA" id="ARBA00006485"/>
    </source>
</evidence>
<keyword evidence="4" id="KW-0723">Serine/threonine-protein kinase</keyword>
<feature type="compositionally biased region" description="Basic and acidic residues" evidence="13">
    <location>
        <begin position="719"/>
        <end position="734"/>
    </location>
</feature>
<dbReference type="InterPro" id="IPR050108">
    <property type="entry name" value="CDK"/>
</dbReference>
<feature type="compositionally biased region" description="Basic and acidic residues" evidence="13">
    <location>
        <begin position="539"/>
        <end position="568"/>
    </location>
</feature>
<feature type="region of interest" description="Disordered" evidence="13">
    <location>
        <begin position="519"/>
        <end position="597"/>
    </location>
</feature>
<dbReference type="PROSITE" id="PS50011">
    <property type="entry name" value="PROTEIN_KINASE_DOM"/>
    <property type="match status" value="1"/>
</dbReference>
<dbReference type="FunFam" id="1.10.510.10:FF:000624">
    <property type="entry name" value="Mitogen-activated protein kinase"/>
    <property type="match status" value="1"/>
</dbReference>
<feature type="domain" description="Protein kinase" evidence="14">
    <location>
        <begin position="210"/>
        <end position="506"/>
    </location>
</feature>
<dbReference type="GO" id="GO:0030332">
    <property type="term" value="F:cyclin binding"/>
    <property type="evidence" value="ECO:0007669"/>
    <property type="project" value="TreeGrafter"/>
</dbReference>
<evidence type="ECO:0000259" key="15">
    <source>
        <dbReference type="PROSITE" id="PS50103"/>
    </source>
</evidence>
<evidence type="ECO:0000259" key="14">
    <source>
        <dbReference type="PROSITE" id="PS50011"/>
    </source>
</evidence>
<evidence type="ECO:0000256" key="8">
    <source>
        <dbReference type="ARBA" id="ARBA00022840"/>
    </source>
</evidence>